<dbReference type="SUPFAM" id="SSF53383">
    <property type="entry name" value="PLP-dependent transferases"/>
    <property type="match status" value="1"/>
</dbReference>
<sequence length="366" mass="40190">MKEQIDKIHVGSFTSENRVRLTKLLSEVAIGDLKRSQFYSGGAEAVEAALRMAKSYTKKTEFIGFWNGFHGKTAGVLGLLGDSFKFDLGPLPAGIYTSPYADCRHCEFNRSFPGCNWECVDHIRKKIRYETTNNIAAIIVEPIQGTAGNVVPPPGFLKQLRILADEIGALLICDEMITGFGRTGKMFGTQHEEIVPDIITIGKGFGGGFPVTGVMSRDEIIFAKPFGNPSGSSSSYGGNPMASTAAYATLKTIIEEGLVENSADVGAFMINKFNELKDRIPIMGDVRGKGLMIGIELVKGKNSKDKLDKVYTEMFFNECLKRGLIVMGYNADIRVYPPLIINKEIAEEGISIMEEAFTYVAEKIKY</sequence>
<dbReference type="PIRSF" id="PIRSF000521">
    <property type="entry name" value="Transaminase_4ab_Lys_Orn"/>
    <property type="match status" value="1"/>
</dbReference>
<dbReference type="CDD" id="cd00610">
    <property type="entry name" value="OAT_like"/>
    <property type="match status" value="1"/>
</dbReference>
<dbReference type="AlphaFoldDB" id="I7A3P1"/>
<dbReference type="STRING" id="1191523.MROS_1264"/>
<keyword evidence="3 6" id="KW-0032">Aminotransferase</keyword>
<dbReference type="PANTHER" id="PTHR43094">
    <property type="entry name" value="AMINOTRANSFERASE"/>
    <property type="match status" value="1"/>
</dbReference>
<keyword evidence="6" id="KW-0808">Transferase</keyword>
<evidence type="ECO:0000256" key="4">
    <source>
        <dbReference type="ARBA" id="ARBA00022898"/>
    </source>
</evidence>
<dbReference type="KEGG" id="mro:MROS_1264"/>
<comment type="cofactor">
    <cofactor evidence="1">
        <name>pyridoxal 5'-phosphate</name>
        <dbReference type="ChEBI" id="CHEBI:597326"/>
    </cofactor>
</comment>
<comment type="similarity">
    <text evidence="2 5">Belongs to the class-III pyridoxal-phosphate-dependent aminotransferase family.</text>
</comment>
<dbReference type="eggNOG" id="COG0160">
    <property type="taxonomic scope" value="Bacteria"/>
</dbReference>
<dbReference type="Gene3D" id="3.40.640.10">
    <property type="entry name" value="Type I PLP-dependent aspartate aminotransferase-like (Major domain)"/>
    <property type="match status" value="1"/>
</dbReference>
<dbReference type="GO" id="GO:0008483">
    <property type="term" value="F:transaminase activity"/>
    <property type="evidence" value="ECO:0007669"/>
    <property type="project" value="UniProtKB-KW"/>
</dbReference>
<evidence type="ECO:0000256" key="5">
    <source>
        <dbReference type="RuleBase" id="RU003560"/>
    </source>
</evidence>
<name>I7A3P1_MELRP</name>
<dbReference type="PANTHER" id="PTHR43094:SF1">
    <property type="entry name" value="AMINOTRANSFERASE CLASS-III"/>
    <property type="match status" value="1"/>
</dbReference>
<evidence type="ECO:0000256" key="2">
    <source>
        <dbReference type="ARBA" id="ARBA00008954"/>
    </source>
</evidence>
<dbReference type="EMBL" id="CP003557">
    <property type="protein sequence ID" value="AFN74501.1"/>
    <property type="molecule type" value="Genomic_DNA"/>
</dbReference>
<protein>
    <submittedName>
        <fullName evidence="6">Aminotransferase class-III</fullName>
    </submittedName>
</protein>
<dbReference type="HOGENOM" id="CLU_016922_10_0_10"/>
<dbReference type="InterPro" id="IPR015421">
    <property type="entry name" value="PyrdxlP-dep_Trfase_major"/>
</dbReference>
<dbReference type="FunFam" id="3.40.640.10:FF:000004">
    <property type="entry name" value="Acetylornithine aminotransferase"/>
    <property type="match status" value="1"/>
</dbReference>
<dbReference type="InterPro" id="IPR005814">
    <property type="entry name" value="Aminotrans_3"/>
</dbReference>
<dbReference type="Pfam" id="PF00202">
    <property type="entry name" value="Aminotran_3"/>
    <property type="match status" value="1"/>
</dbReference>
<keyword evidence="7" id="KW-1185">Reference proteome</keyword>
<dbReference type="GO" id="GO:0030170">
    <property type="term" value="F:pyridoxal phosphate binding"/>
    <property type="evidence" value="ECO:0007669"/>
    <property type="project" value="InterPro"/>
</dbReference>
<proteinExistence type="inferred from homology"/>
<reference evidence="6 7" key="1">
    <citation type="journal article" date="2013" name="PLoS ONE">
        <title>Genomic analysis of Melioribacter roseus, facultatively anaerobic organotrophic bacterium representing a novel deep lineage within Bacteriodetes/Chlorobi group.</title>
        <authorList>
            <person name="Kadnikov V.V."/>
            <person name="Mardanov A.V."/>
            <person name="Podosokorskaya O.A."/>
            <person name="Gavrilov S.N."/>
            <person name="Kublanov I.V."/>
            <person name="Beletsky A.V."/>
            <person name="Bonch-Osmolovskaya E.A."/>
            <person name="Ravin N.V."/>
        </authorList>
    </citation>
    <scope>NUCLEOTIDE SEQUENCE [LARGE SCALE GENOMIC DNA]</scope>
    <source>
        <strain evidence="7">JCM 17771 / P3M-2</strain>
    </source>
</reference>
<evidence type="ECO:0000256" key="1">
    <source>
        <dbReference type="ARBA" id="ARBA00001933"/>
    </source>
</evidence>
<evidence type="ECO:0000313" key="7">
    <source>
        <dbReference type="Proteomes" id="UP000009011"/>
    </source>
</evidence>
<dbReference type="Gene3D" id="3.90.1150.10">
    <property type="entry name" value="Aspartate Aminotransferase, domain 1"/>
    <property type="match status" value="1"/>
</dbReference>
<dbReference type="GO" id="GO:0005829">
    <property type="term" value="C:cytosol"/>
    <property type="evidence" value="ECO:0007669"/>
    <property type="project" value="TreeGrafter"/>
</dbReference>
<dbReference type="Proteomes" id="UP000009011">
    <property type="component" value="Chromosome"/>
</dbReference>
<gene>
    <name evidence="6" type="ordered locus">MROS_1264</name>
</gene>
<evidence type="ECO:0000256" key="3">
    <source>
        <dbReference type="ARBA" id="ARBA00022576"/>
    </source>
</evidence>
<dbReference type="InterPro" id="IPR015424">
    <property type="entry name" value="PyrdxlP-dep_Trfase"/>
</dbReference>
<evidence type="ECO:0000313" key="6">
    <source>
        <dbReference type="EMBL" id="AFN74501.1"/>
    </source>
</evidence>
<dbReference type="InterPro" id="IPR015422">
    <property type="entry name" value="PyrdxlP-dep_Trfase_small"/>
</dbReference>
<organism evidence="6 7">
    <name type="scientific">Melioribacter roseus (strain DSM 23840 / JCM 17771 / VKM B-2668 / P3M-2)</name>
    <dbReference type="NCBI Taxonomy" id="1191523"/>
    <lineage>
        <taxon>Bacteria</taxon>
        <taxon>Pseudomonadati</taxon>
        <taxon>Ignavibacteriota</taxon>
        <taxon>Ignavibacteria</taxon>
        <taxon>Ignavibacteriales</taxon>
        <taxon>Melioribacteraceae</taxon>
        <taxon>Melioribacter</taxon>
    </lineage>
</organism>
<accession>I7A3P1</accession>
<keyword evidence="4 5" id="KW-0663">Pyridoxal phosphate</keyword>